<sequence length="99" mass="10529">MTKTRMMLALVTILAVMVASAVPAFAQAAEIAVTGVVEDEPDNADGTPIYGIQDDSNLSGKGYLLEGDYSAYVGQRITVYGIPQTDAGHRILDVTRIEP</sequence>
<gene>
    <name evidence="2" type="ORF">AVDCRST_MAG28-3768</name>
</gene>
<reference evidence="2" key="1">
    <citation type="submission" date="2020-02" db="EMBL/GenBank/DDBJ databases">
        <authorList>
            <person name="Meier V. D."/>
        </authorList>
    </citation>
    <scope>NUCLEOTIDE SEQUENCE</scope>
    <source>
        <strain evidence="2">AVDCRST_MAG28</strain>
    </source>
</reference>
<evidence type="ECO:0000256" key="1">
    <source>
        <dbReference type="SAM" id="SignalP"/>
    </source>
</evidence>
<proteinExistence type="predicted"/>
<dbReference type="AlphaFoldDB" id="A0A6J4RAD2"/>
<feature type="signal peptide" evidence="1">
    <location>
        <begin position="1"/>
        <end position="28"/>
    </location>
</feature>
<feature type="chain" id="PRO_5027035270" description="DUF5666 domain-containing protein" evidence="1">
    <location>
        <begin position="29"/>
        <end position="99"/>
    </location>
</feature>
<evidence type="ECO:0000313" key="2">
    <source>
        <dbReference type="EMBL" id="CAA9463580.1"/>
    </source>
</evidence>
<evidence type="ECO:0008006" key="3">
    <source>
        <dbReference type="Google" id="ProtNLM"/>
    </source>
</evidence>
<dbReference type="EMBL" id="CADCVE010000094">
    <property type="protein sequence ID" value="CAA9463580.1"/>
    <property type="molecule type" value="Genomic_DNA"/>
</dbReference>
<keyword evidence="1" id="KW-0732">Signal</keyword>
<name>A0A6J4RAD2_9ACTN</name>
<organism evidence="2">
    <name type="scientific">uncultured Rubrobacteraceae bacterium</name>
    <dbReference type="NCBI Taxonomy" id="349277"/>
    <lineage>
        <taxon>Bacteria</taxon>
        <taxon>Bacillati</taxon>
        <taxon>Actinomycetota</taxon>
        <taxon>Rubrobacteria</taxon>
        <taxon>Rubrobacterales</taxon>
        <taxon>Rubrobacteraceae</taxon>
        <taxon>environmental samples</taxon>
    </lineage>
</organism>
<accession>A0A6J4RAD2</accession>
<protein>
    <recommendedName>
        <fullName evidence="3">DUF5666 domain-containing protein</fullName>
    </recommendedName>
</protein>